<dbReference type="Pfam" id="PF03160">
    <property type="entry name" value="Calx-beta"/>
    <property type="match status" value="1"/>
</dbReference>
<dbReference type="SUPFAM" id="SSF51120">
    <property type="entry name" value="beta-Roll"/>
    <property type="match status" value="1"/>
</dbReference>
<feature type="domain" description="GH16" evidence="6">
    <location>
        <begin position="44"/>
        <end position="253"/>
    </location>
</feature>
<evidence type="ECO:0000313" key="7">
    <source>
        <dbReference type="EMBL" id="MCB4820159.1"/>
    </source>
</evidence>
<keyword evidence="4" id="KW-0106">Calcium</keyword>
<dbReference type="Gene3D" id="2.60.120.200">
    <property type="match status" value="1"/>
</dbReference>
<keyword evidence="8" id="KW-1185">Reference proteome</keyword>
<dbReference type="AlphaFoldDB" id="A0A9X1I8G2"/>
<dbReference type="GO" id="GO:0030001">
    <property type="term" value="P:metal ion transport"/>
    <property type="evidence" value="ECO:0007669"/>
    <property type="project" value="TreeGrafter"/>
</dbReference>
<dbReference type="RefSeq" id="WP_226603005.1">
    <property type="nucleotide sequence ID" value="NZ_JAJAQI010000001.1"/>
</dbReference>
<dbReference type="Proteomes" id="UP001139311">
    <property type="component" value="Unassembled WGS sequence"/>
</dbReference>
<dbReference type="GO" id="GO:0005975">
    <property type="term" value="P:carbohydrate metabolic process"/>
    <property type="evidence" value="ECO:0007669"/>
    <property type="project" value="InterPro"/>
</dbReference>
<dbReference type="Gene3D" id="2.60.40.2030">
    <property type="match status" value="1"/>
</dbReference>
<dbReference type="PROSITE" id="PS51762">
    <property type="entry name" value="GH16_2"/>
    <property type="match status" value="1"/>
</dbReference>
<evidence type="ECO:0000256" key="4">
    <source>
        <dbReference type="ARBA" id="ARBA00022837"/>
    </source>
</evidence>
<dbReference type="InterPro" id="IPR038081">
    <property type="entry name" value="CalX-like_sf"/>
</dbReference>
<dbReference type="Pfam" id="PF00353">
    <property type="entry name" value="HemolysinCabind"/>
    <property type="match status" value="1"/>
</dbReference>
<evidence type="ECO:0000256" key="3">
    <source>
        <dbReference type="ARBA" id="ARBA00022737"/>
    </source>
</evidence>
<accession>A0A9X1I8G2</accession>
<evidence type="ECO:0000259" key="6">
    <source>
        <dbReference type="PROSITE" id="PS51762"/>
    </source>
</evidence>
<comment type="caution">
    <text evidence="7">The sequence shown here is derived from an EMBL/GenBank/DDBJ whole genome shotgun (WGS) entry which is preliminary data.</text>
</comment>
<keyword evidence="2" id="KW-0732">Signal</keyword>
<dbReference type="GO" id="GO:0007154">
    <property type="term" value="P:cell communication"/>
    <property type="evidence" value="ECO:0007669"/>
    <property type="project" value="InterPro"/>
</dbReference>
<dbReference type="InterPro" id="IPR013320">
    <property type="entry name" value="ConA-like_dom_sf"/>
</dbReference>
<protein>
    <submittedName>
        <fullName evidence="7">Family 16 glycosylhydrolase</fullName>
    </submittedName>
</protein>
<evidence type="ECO:0000313" key="8">
    <source>
        <dbReference type="Proteomes" id="UP001139311"/>
    </source>
</evidence>
<evidence type="ECO:0000256" key="1">
    <source>
        <dbReference type="ARBA" id="ARBA00006865"/>
    </source>
</evidence>
<dbReference type="SUPFAM" id="SSF49899">
    <property type="entry name" value="Concanavalin A-like lectins/glucanases"/>
    <property type="match status" value="1"/>
</dbReference>
<dbReference type="InterPro" id="IPR051171">
    <property type="entry name" value="CaCA"/>
</dbReference>
<keyword evidence="5" id="KW-0813">Transport</keyword>
<dbReference type="GO" id="GO:0016020">
    <property type="term" value="C:membrane"/>
    <property type="evidence" value="ECO:0007669"/>
    <property type="project" value="InterPro"/>
</dbReference>
<dbReference type="EMBL" id="JAJAQI010000001">
    <property type="protein sequence ID" value="MCB4820159.1"/>
    <property type="molecule type" value="Genomic_DNA"/>
</dbReference>
<organism evidence="7 8">
    <name type="scientific">Roseicella aerolata</name>
    <dbReference type="NCBI Taxonomy" id="2883479"/>
    <lineage>
        <taxon>Bacteria</taxon>
        <taxon>Pseudomonadati</taxon>
        <taxon>Pseudomonadota</taxon>
        <taxon>Alphaproteobacteria</taxon>
        <taxon>Acetobacterales</taxon>
        <taxon>Roseomonadaceae</taxon>
        <taxon>Roseicella</taxon>
    </lineage>
</organism>
<sequence length="497" mass="52490">MPDPMLLDRLPDHLPEQAIMHMQTRIPGLAPSSNHKGTVSLASTTLSDTPVPATLDTSRYNTVWSESFDSGFGQMNRRWGDVTLSNGEAILKSSAASNWAAAGMMQAPTGASAGQGYGLYTITAKTDPSEGPGPFACLWPATDVWPGPELDLFEKASQSNTDGYSTIHWAGTDSTGKTIDQYQVYRFSGYDMSQYHTYAMDWSPDRISLYIDNTLIWTTTEHVPKSYADGGENECFGAGMQPKWAAAQQNGPTNVLYVTSMSYAAPKPAPPDPTISVADAQVTEGGVLSFTVSLSAASTHQVTVSYGTANGSAVAGSDYTARSGTLTFAAGETSKAVTVQTTQDSLVEPDETLLLRLSAPVGGTIARAEATGTIKNDDVATPGRVITGTSGNNWLTGTSGNDTITGGRGNDTMTGYAGEDDFVFSAGDGFDRIKDFQTGIDDLVFKGLTAAQVTYRSATYSGISGTDVFYGSGTANHVFLEKVAASSFSVARDVLFT</sequence>
<keyword evidence="5" id="KW-0406">Ion transport</keyword>
<dbReference type="InterPro" id="IPR003644">
    <property type="entry name" value="Calx_beta"/>
</dbReference>
<dbReference type="SMART" id="SM00237">
    <property type="entry name" value="Calx_beta"/>
    <property type="match status" value="1"/>
</dbReference>
<proteinExistence type="inferred from homology"/>
<dbReference type="GO" id="GO:0004553">
    <property type="term" value="F:hydrolase activity, hydrolyzing O-glycosyl compounds"/>
    <property type="evidence" value="ECO:0007669"/>
    <property type="project" value="InterPro"/>
</dbReference>
<dbReference type="PANTHER" id="PTHR11878">
    <property type="entry name" value="SODIUM/CALCIUM EXCHANGER"/>
    <property type="match status" value="1"/>
</dbReference>
<dbReference type="PANTHER" id="PTHR11878:SF65">
    <property type="entry name" value="NA_CA-EXCHANGE PROTEIN, ISOFORM G"/>
    <property type="match status" value="1"/>
</dbReference>
<dbReference type="PRINTS" id="PR00313">
    <property type="entry name" value="CABNDNGRPT"/>
</dbReference>
<dbReference type="SUPFAM" id="SSF141072">
    <property type="entry name" value="CalX-like"/>
    <property type="match status" value="1"/>
</dbReference>
<name>A0A9X1I8G2_9PROT</name>
<reference evidence="7" key="1">
    <citation type="submission" date="2021-10" db="EMBL/GenBank/DDBJ databases">
        <title>Roseicella aerolatum sp. nov., isolated from aerosols of e-waste dismantling site.</title>
        <authorList>
            <person name="Qin T."/>
        </authorList>
    </citation>
    <scope>NUCLEOTIDE SEQUENCE</scope>
    <source>
        <strain evidence="7">GB24</strain>
    </source>
</reference>
<dbReference type="Pfam" id="PF00722">
    <property type="entry name" value="Glyco_hydro_16"/>
    <property type="match status" value="1"/>
</dbReference>
<evidence type="ECO:0000256" key="2">
    <source>
        <dbReference type="ARBA" id="ARBA00022729"/>
    </source>
</evidence>
<evidence type="ECO:0000256" key="5">
    <source>
        <dbReference type="ARBA" id="ARBA00023065"/>
    </source>
</evidence>
<gene>
    <name evidence="7" type="ORF">LHA35_00250</name>
</gene>
<keyword evidence="3" id="KW-0677">Repeat</keyword>
<comment type="similarity">
    <text evidence="1">Belongs to the glycosyl hydrolase 16 family.</text>
</comment>
<dbReference type="InterPro" id="IPR011049">
    <property type="entry name" value="Serralysin-like_metalloprot_C"/>
</dbReference>
<dbReference type="InterPro" id="IPR001343">
    <property type="entry name" value="Hemolysn_Ca-bd"/>
</dbReference>
<dbReference type="GO" id="GO:0005509">
    <property type="term" value="F:calcium ion binding"/>
    <property type="evidence" value="ECO:0007669"/>
    <property type="project" value="InterPro"/>
</dbReference>
<dbReference type="InterPro" id="IPR000757">
    <property type="entry name" value="Beta-glucanase-like"/>
</dbReference>